<reference evidence="2" key="2">
    <citation type="submission" date="2023-06" db="EMBL/GenBank/DDBJ databases">
        <authorList>
            <person name="Zeman M."/>
            <person name="Kubasova T."/>
            <person name="Jahodarova E."/>
            <person name="Nykrynova M."/>
            <person name="Rychlik I."/>
        </authorList>
    </citation>
    <scope>NUCLEOTIDE SEQUENCE</scope>
    <source>
        <strain evidence="2">153_Feed</strain>
    </source>
</reference>
<organism evidence="2 3">
    <name type="scientific">Thermophilibacter provencensis</name>
    <dbReference type="NCBI Taxonomy" id="1852386"/>
    <lineage>
        <taxon>Bacteria</taxon>
        <taxon>Bacillati</taxon>
        <taxon>Actinomycetota</taxon>
        <taxon>Coriobacteriia</taxon>
        <taxon>Coriobacteriales</taxon>
        <taxon>Atopobiaceae</taxon>
        <taxon>Thermophilibacter</taxon>
    </lineage>
</organism>
<dbReference type="InterPro" id="IPR036388">
    <property type="entry name" value="WH-like_DNA-bd_sf"/>
</dbReference>
<proteinExistence type="predicted"/>
<feature type="domain" description="Helix-turn-helix" evidence="1">
    <location>
        <begin position="7"/>
        <end position="52"/>
    </location>
</feature>
<dbReference type="Gene3D" id="1.10.10.10">
    <property type="entry name" value="Winged helix-like DNA-binding domain superfamily/Winged helix DNA-binding domain"/>
    <property type="match status" value="1"/>
</dbReference>
<dbReference type="RefSeq" id="WP_289511996.1">
    <property type="nucleotide sequence ID" value="NZ_JAUDEA010000025.1"/>
</dbReference>
<evidence type="ECO:0000259" key="1">
    <source>
        <dbReference type="Pfam" id="PF12728"/>
    </source>
</evidence>
<dbReference type="InterPro" id="IPR041657">
    <property type="entry name" value="HTH_17"/>
</dbReference>
<dbReference type="InterPro" id="IPR009061">
    <property type="entry name" value="DNA-bd_dom_put_sf"/>
</dbReference>
<name>A0ABT7V5P0_9ACTN</name>
<evidence type="ECO:0000313" key="2">
    <source>
        <dbReference type="EMBL" id="MDM8271921.1"/>
    </source>
</evidence>
<reference evidence="2" key="1">
    <citation type="submission" date="2023-06" db="EMBL/GenBank/DDBJ databases">
        <title>Identification and characterization of horizontal gene transfer across gut microbiota members of farm animals based on homology search.</title>
        <authorList>
            <person name="Schwarzerova J."/>
            <person name="Nykrynova M."/>
            <person name="Jureckova K."/>
            <person name="Cejkova D."/>
            <person name="Rychlik I."/>
        </authorList>
    </citation>
    <scope>NUCLEOTIDE SEQUENCE</scope>
    <source>
        <strain evidence="2">153_Feed</strain>
    </source>
</reference>
<comment type="caution">
    <text evidence="2">The sequence shown here is derived from an EMBL/GenBank/DDBJ whole genome shotgun (WGS) entry which is preliminary data.</text>
</comment>
<keyword evidence="3" id="KW-1185">Reference proteome</keyword>
<evidence type="ECO:0000313" key="3">
    <source>
        <dbReference type="Proteomes" id="UP001529256"/>
    </source>
</evidence>
<accession>A0ABT7V5P0</accession>
<gene>
    <name evidence="2" type="ORF">QUW25_09615</name>
</gene>
<dbReference type="Pfam" id="PF12728">
    <property type="entry name" value="HTH_17"/>
    <property type="match status" value="1"/>
</dbReference>
<protein>
    <submittedName>
        <fullName evidence="2">Helix-turn-helix domain-containing protein</fullName>
    </submittedName>
</protein>
<dbReference type="SUPFAM" id="SSF46955">
    <property type="entry name" value="Putative DNA-binding domain"/>
    <property type="match status" value="1"/>
</dbReference>
<dbReference type="Proteomes" id="UP001529256">
    <property type="component" value="Unassembled WGS sequence"/>
</dbReference>
<sequence length="67" mass="7816">MTGPNDYMEVSEICELFGVARNTVYRWRRLGKLKQVSKVGRKTYYRREDVYALIDPEAAEKDKADNA</sequence>
<dbReference type="EMBL" id="JAUDEA010000025">
    <property type="protein sequence ID" value="MDM8271921.1"/>
    <property type="molecule type" value="Genomic_DNA"/>
</dbReference>